<evidence type="ECO:0000259" key="7">
    <source>
        <dbReference type="Pfam" id="PF00590"/>
    </source>
</evidence>
<comment type="function">
    <text evidence="6">Catalyzes the 2'-O-methylation of the ribose of cytidine 1402 (C1402) in 16S rRNA.</text>
</comment>
<dbReference type="Gene3D" id="3.30.950.10">
    <property type="entry name" value="Methyltransferase, Cobalt-precorrin-4 Transmethylase, Domain 2"/>
    <property type="match status" value="1"/>
</dbReference>
<dbReference type="Gene3D" id="3.40.1010.10">
    <property type="entry name" value="Cobalt-precorrin-4 Transmethylase, Domain 1"/>
    <property type="match status" value="1"/>
</dbReference>
<keyword evidence="5 6" id="KW-0949">S-adenosyl-L-methionine</keyword>
<dbReference type="AlphaFoldDB" id="A0A7C1H2E2"/>
<feature type="domain" description="Tetrapyrrole methylase" evidence="7">
    <location>
        <begin position="7"/>
        <end position="207"/>
    </location>
</feature>
<dbReference type="PROSITE" id="PS01296">
    <property type="entry name" value="RSMI"/>
    <property type="match status" value="1"/>
</dbReference>
<name>A0A7C1H2E2_9BACT</name>
<dbReference type="EC" id="2.1.1.198" evidence="6"/>
<dbReference type="InterPro" id="IPR014777">
    <property type="entry name" value="4pyrrole_Mease_sub1"/>
</dbReference>
<evidence type="ECO:0000256" key="1">
    <source>
        <dbReference type="ARBA" id="ARBA00022490"/>
    </source>
</evidence>
<dbReference type="Pfam" id="PF00590">
    <property type="entry name" value="TP_methylase"/>
    <property type="match status" value="1"/>
</dbReference>
<dbReference type="HAMAP" id="MF_01877">
    <property type="entry name" value="16SrRNA_methyltr_I"/>
    <property type="match status" value="1"/>
</dbReference>
<organism evidence="8">
    <name type="scientific">Mesotoga infera</name>
    <dbReference type="NCBI Taxonomy" id="1236046"/>
    <lineage>
        <taxon>Bacteria</taxon>
        <taxon>Thermotogati</taxon>
        <taxon>Thermotogota</taxon>
        <taxon>Thermotogae</taxon>
        <taxon>Kosmotogales</taxon>
        <taxon>Kosmotogaceae</taxon>
        <taxon>Mesotoga</taxon>
    </lineage>
</organism>
<reference evidence="8" key="1">
    <citation type="journal article" date="2020" name="mSystems">
        <title>Genome- and Community-Level Interaction Insights into Carbon Utilization and Element Cycling Functions of Hydrothermarchaeota in Hydrothermal Sediment.</title>
        <authorList>
            <person name="Zhou Z."/>
            <person name="Liu Y."/>
            <person name="Xu W."/>
            <person name="Pan J."/>
            <person name="Luo Z.H."/>
            <person name="Li M."/>
        </authorList>
    </citation>
    <scope>NUCLEOTIDE SEQUENCE [LARGE SCALE GENOMIC DNA]</scope>
    <source>
        <strain evidence="8">SpSt-1179</strain>
    </source>
</reference>
<evidence type="ECO:0000256" key="2">
    <source>
        <dbReference type="ARBA" id="ARBA00022552"/>
    </source>
</evidence>
<dbReference type="InterPro" id="IPR035996">
    <property type="entry name" value="4pyrrol_Methylase_sf"/>
</dbReference>
<evidence type="ECO:0000256" key="5">
    <source>
        <dbReference type="ARBA" id="ARBA00022691"/>
    </source>
</evidence>
<dbReference type="NCBIfam" id="TIGR00096">
    <property type="entry name" value="16S rRNA (cytidine(1402)-2'-O)-methyltransferase"/>
    <property type="match status" value="1"/>
</dbReference>
<dbReference type="Proteomes" id="UP000886198">
    <property type="component" value="Unassembled WGS sequence"/>
</dbReference>
<dbReference type="EMBL" id="DSBT01000051">
    <property type="protein sequence ID" value="HDP76865.1"/>
    <property type="molecule type" value="Genomic_DNA"/>
</dbReference>
<dbReference type="InterPro" id="IPR014776">
    <property type="entry name" value="4pyrrole_Mease_sub2"/>
</dbReference>
<sequence>MTENTGKLWIVGTPIGNLDDMTVRGRKILGVADLILAEDTRRMRALLASLEIFRKEVISLNMHNQEERVPFVIERLKKGEQIALSSDAGMPVVSDPGALIIRVCREQGFEIDIAPGPSAVSSALAISGFPGSHFTFLGFLPRGKNRRRIFRKIAQGLYAESVIVFFESPFRLTETLSDLLEIVGDREVFVAREMTKLFQESFFGRVSDSIERFGASEVKGEITVVLSGRESQNA</sequence>
<dbReference type="CDD" id="cd11648">
    <property type="entry name" value="RsmI"/>
    <property type="match status" value="1"/>
</dbReference>
<proteinExistence type="inferred from homology"/>
<dbReference type="GO" id="GO:0070677">
    <property type="term" value="F:rRNA (cytosine-2'-O-)-methyltransferase activity"/>
    <property type="evidence" value="ECO:0007669"/>
    <property type="project" value="UniProtKB-UniRule"/>
</dbReference>
<dbReference type="GO" id="GO:0005737">
    <property type="term" value="C:cytoplasm"/>
    <property type="evidence" value="ECO:0007669"/>
    <property type="project" value="UniProtKB-SubCell"/>
</dbReference>
<dbReference type="PANTHER" id="PTHR46111">
    <property type="entry name" value="RIBOSOMAL RNA SMALL SUBUNIT METHYLTRANSFERASE I"/>
    <property type="match status" value="1"/>
</dbReference>
<evidence type="ECO:0000313" key="8">
    <source>
        <dbReference type="EMBL" id="HDP76865.1"/>
    </source>
</evidence>
<evidence type="ECO:0000256" key="6">
    <source>
        <dbReference type="HAMAP-Rule" id="MF_01877"/>
    </source>
</evidence>
<dbReference type="InterPro" id="IPR008189">
    <property type="entry name" value="rRNA_ssu_MeTfrase_I"/>
</dbReference>
<comment type="catalytic activity">
    <reaction evidence="6">
        <text>cytidine(1402) in 16S rRNA + S-adenosyl-L-methionine = 2'-O-methylcytidine(1402) in 16S rRNA + S-adenosyl-L-homocysteine + H(+)</text>
        <dbReference type="Rhea" id="RHEA:42924"/>
        <dbReference type="Rhea" id="RHEA-COMP:10285"/>
        <dbReference type="Rhea" id="RHEA-COMP:10286"/>
        <dbReference type="ChEBI" id="CHEBI:15378"/>
        <dbReference type="ChEBI" id="CHEBI:57856"/>
        <dbReference type="ChEBI" id="CHEBI:59789"/>
        <dbReference type="ChEBI" id="CHEBI:74495"/>
        <dbReference type="ChEBI" id="CHEBI:82748"/>
        <dbReference type="EC" id="2.1.1.198"/>
    </reaction>
</comment>
<dbReference type="PIRSF" id="PIRSF005917">
    <property type="entry name" value="MTase_YraL"/>
    <property type="match status" value="1"/>
</dbReference>
<keyword evidence="1 6" id="KW-0963">Cytoplasm</keyword>
<accession>A0A7C1H2E2</accession>
<keyword evidence="2 6" id="KW-0698">rRNA processing</keyword>
<dbReference type="InterPro" id="IPR000878">
    <property type="entry name" value="4pyrrol_Mease"/>
</dbReference>
<protein>
    <recommendedName>
        <fullName evidence="6">Ribosomal RNA small subunit methyltransferase I</fullName>
        <ecNumber evidence="6">2.1.1.198</ecNumber>
    </recommendedName>
    <alternativeName>
        <fullName evidence="6">16S rRNA 2'-O-ribose C1402 methyltransferase</fullName>
    </alternativeName>
    <alternativeName>
        <fullName evidence="6">rRNA (cytidine-2'-O-)-methyltransferase RsmI</fullName>
    </alternativeName>
</protein>
<dbReference type="FunFam" id="3.30.950.10:FF:000002">
    <property type="entry name" value="Ribosomal RNA small subunit methyltransferase I"/>
    <property type="match status" value="1"/>
</dbReference>
<gene>
    <name evidence="6 8" type="primary">rsmI</name>
    <name evidence="8" type="ORF">ENN47_01505</name>
</gene>
<comment type="similarity">
    <text evidence="6">Belongs to the methyltransferase superfamily. RsmI family.</text>
</comment>
<evidence type="ECO:0000256" key="4">
    <source>
        <dbReference type="ARBA" id="ARBA00022679"/>
    </source>
</evidence>
<dbReference type="PANTHER" id="PTHR46111:SF1">
    <property type="entry name" value="RIBOSOMAL RNA SMALL SUBUNIT METHYLTRANSFERASE I"/>
    <property type="match status" value="1"/>
</dbReference>
<keyword evidence="4 6" id="KW-0808">Transferase</keyword>
<keyword evidence="3 6" id="KW-0489">Methyltransferase</keyword>
<comment type="caution">
    <text evidence="8">The sequence shown here is derived from an EMBL/GenBank/DDBJ whole genome shotgun (WGS) entry which is preliminary data.</text>
</comment>
<dbReference type="InterPro" id="IPR018063">
    <property type="entry name" value="SAM_MeTrfase_RsmI_CS"/>
</dbReference>
<comment type="subcellular location">
    <subcellularLocation>
        <location evidence="6">Cytoplasm</location>
    </subcellularLocation>
</comment>
<evidence type="ECO:0000256" key="3">
    <source>
        <dbReference type="ARBA" id="ARBA00022603"/>
    </source>
</evidence>
<dbReference type="SUPFAM" id="SSF53790">
    <property type="entry name" value="Tetrapyrrole methylase"/>
    <property type="match status" value="1"/>
</dbReference>